<dbReference type="Pfam" id="PF26534">
    <property type="entry name" value="NTF2_7"/>
    <property type="match status" value="1"/>
</dbReference>
<evidence type="ECO:0000313" key="3">
    <source>
        <dbReference type="EMBL" id="KAK0510218.1"/>
    </source>
</evidence>
<protein>
    <recommendedName>
        <fullName evidence="2">NTF2-like domain-containing protein</fullName>
    </recommendedName>
</protein>
<dbReference type="SUPFAM" id="SSF54427">
    <property type="entry name" value="NTF2-like"/>
    <property type="match status" value="1"/>
</dbReference>
<dbReference type="InterPro" id="IPR058645">
    <property type="entry name" value="NTF2-like_dom_7"/>
</dbReference>
<comment type="caution">
    <text evidence="3">The sequence shown here is derived from an EMBL/GenBank/DDBJ whole genome shotgun (WGS) entry which is preliminary data.</text>
</comment>
<dbReference type="AlphaFoldDB" id="A0AA39QYU3"/>
<feature type="signal peptide" evidence="1">
    <location>
        <begin position="1"/>
        <end position="22"/>
    </location>
</feature>
<dbReference type="EMBL" id="JAFEKC020000017">
    <property type="protein sequence ID" value="KAK0510218.1"/>
    <property type="molecule type" value="Genomic_DNA"/>
</dbReference>
<organism evidence="3 4">
    <name type="scientific">Cladonia borealis</name>
    <dbReference type="NCBI Taxonomy" id="184061"/>
    <lineage>
        <taxon>Eukaryota</taxon>
        <taxon>Fungi</taxon>
        <taxon>Dikarya</taxon>
        <taxon>Ascomycota</taxon>
        <taxon>Pezizomycotina</taxon>
        <taxon>Lecanoromycetes</taxon>
        <taxon>OSLEUM clade</taxon>
        <taxon>Lecanoromycetidae</taxon>
        <taxon>Lecanorales</taxon>
        <taxon>Lecanorineae</taxon>
        <taxon>Cladoniaceae</taxon>
        <taxon>Cladonia</taxon>
    </lineage>
</organism>
<gene>
    <name evidence="3" type="ORF">JMJ35_007612</name>
</gene>
<sequence>MKTTRAYALLSCILATISLAHGLATCISDSEVSGIAQRWLNAFATGGLSTLSSAVTENIHIYDEGASNGSTIPYVQNYTQLYNTIASSAYGGGGVTNVTYDVVFTYHSCDHIALRWQENAYTTDDVGYGSTVKAGKYIEFKGTDLLTIDLASMKVMNATTSSDLLNYYRELGYPLGVWSAN</sequence>
<feature type="chain" id="PRO_5041443504" description="NTF2-like domain-containing protein" evidence="1">
    <location>
        <begin position="23"/>
        <end position="181"/>
    </location>
</feature>
<dbReference type="Proteomes" id="UP001166286">
    <property type="component" value="Unassembled WGS sequence"/>
</dbReference>
<keyword evidence="1" id="KW-0732">Signal</keyword>
<accession>A0AA39QYU3</accession>
<reference evidence="3" key="1">
    <citation type="submission" date="2023-03" db="EMBL/GenBank/DDBJ databases">
        <title>Complete genome of Cladonia borealis.</title>
        <authorList>
            <person name="Park H."/>
        </authorList>
    </citation>
    <scope>NUCLEOTIDE SEQUENCE</scope>
    <source>
        <strain evidence="3">ANT050790</strain>
    </source>
</reference>
<evidence type="ECO:0000259" key="2">
    <source>
        <dbReference type="Pfam" id="PF26534"/>
    </source>
</evidence>
<dbReference type="InterPro" id="IPR032710">
    <property type="entry name" value="NTF2-like_dom_sf"/>
</dbReference>
<proteinExistence type="predicted"/>
<evidence type="ECO:0000256" key="1">
    <source>
        <dbReference type="SAM" id="SignalP"/>
    </source>
</evidence>
<feature type="domain" description="NTF2-like" evidence="2">
    <location>
        <begin position="25"/>
        <end position="173"/>
    </location>
</feature>
<keyword evidence="4" id="KW-1185">Reference proteome</keyword>
<name>A0AA39QYU3_9LECA</name>
<evidence type="ECO:0000313" key="4">
    <source>
        <dbReference type="Proteomes" id="UP001166286"/>
    </source>
</evidence>